<dbReference type="EMBL" id="AP025523">
    <property type="protein sequence ID" value="BDE05218.1"/>
    <property type="molecule type" value="Genomic_DNA"/>
</dbReference>
<name>A0AAN2C8R4_UNVUL</name>
<evidence type="ECO:0000313" key="2">
    <source>
        <dbReference type="Proteomes" id="UP001317532"/>
    </source>
</evidence>
<keyword evidence="2" id="KW-1185">Reference proteome</keyword>
<sequence>MRFSVGINYWPNRSAMAMWERFDAGEIREDFARIAALGLDTVRFFLRWADFQPQPDTVEPTMLARLEAFADLAAEAGLRTMPTLFCGHMSGVNWLPSWSLDPATPAGRFRTITERGESNRGIGDFYRGALLGAQLVFARAAGERLRAHPAVCAWDLGNEFTNLREPDDEYVAADWSRRLTKALEETSGIPVTAGTHGEDLTRDRNLRLGSLCASFAYATMHGYPVYSAFARNRLDPEVVPFLAHLTAGFSRKPILFSELGAPTCPGRKLSPFDRIALPDEPPTPTISPDDPVLATYACLTETETADYCTAVLERLHADGRLGAWWWCWADYADALRDEPPFDRAPHERSFGIIRSDGTSKPVADALAAFARQRRSVLPTNDIPLIADTYYYRTLPQSTLTLYDGFLRAVEERGGRAG</sequence>
<accession>A0AAN2C8R4</accession>
<dbReference type="Proteomes" id="UP001317532">
    <property type="component" value="Chromosome"/>
</dbReference>
<evidence type="ECO:0008006" key="3">
    <source>
        <dbReference type="Google" id="ProtNLM"/>
    </source>
</evidence>
<dbReference type="RefSeq" id="WP_317996279.1">
    <property type="nucleotide sequence ID" value="NZ_AP025523.1"/>
</dbReference>
<organism evidence="1 2">
    <name type="scientific">Vulcanimicrobium alpinum</name>
    <dbReference type="NCBI Taxonomy" id="3016050"/>
    <lineage>
        <taxon>Bacteria</taxon>
        <taxon>Bacillati</taxon>
        <taxon>Vulcanimicrobiota</taxon>
        <taxon>Vulcanimicrobiia</taxon>
        <taxon>Vulcanimicrobiales</taxon>
        <taxon>Vulcanimicrobiaceae</taxon>
        <taxon>Vulcanimicrobium</taxon>
    </lineage>
</organism>
<protein>
    <recommendedName>
        <fullName evidence="3">Glycoside hydrolase family 5 domain-containing protein</fullName>
    </recommendedName>
</protein>
<dbReference type="Gene3D" id="3.20.20.80">
    <property type="entry name" value="Glycosidases"/>
    <property type="match status" value="1"/>
</dbReference>
<proteinExistence type="predicted"/>
<dbReference type="SUPFAM" id="SSF51445">
    <property type="entry name" value="(Trans)glycosidases"/>
    <property type="match status" value="1"/>
</dbReference>
<dbReference type="InterPro" id="IPR017853">
    <property type="entry name" value="GH"/>
</dbReference>
<reference evidence="1 2" key="1">
    <citation type="journal article" date="2022" name="ISME Commun">
        <title>Vulcanimicrobium alpinus gen. nov. sp. nov., the first cultivated representative of the candidate phylum 'Eremiobacterota', is a metabolically versatile aerobic anoxygenic phototroph.</title>
        <authorList>
            <person name="Yabe S."/>
            <person name="Muto K."/>
            <person name="Abe K."/>
            <person name="Yokota A."/>
            <person name="Staudigel H."/>
            <person name="Tebo B.M."/>
        </authorList>
    </citation>
    <scope>NUCLEOTIDE SEQUENCE [LARGE SCALE GENOMIC DNA]</scope>
    <source>
        <strain evidence="1 2">WC8-2</strain>
    </source>
</reference>
<gene>
    <name evidence="1" type="ORF">WPS_04940</name>
</gene>
<dbReference type="AlphaFoldDB" id="A0AAN2C8R4"/>
<evidence type="ECO:0000313" key="1">
    <source>
        <dbReference type="EMBL" id="BDE05218.1"/>
    </source>
</evidence>
<dbReference type="KEGG" id="vab:WPS_04940"/>